<dbReference type="InterPro" id="IPR018333">
    <property type="entry name" value="Squalene_cyclase"/>
</dbReference>
<organism evidence="2 3">
    <name type="scientific">Zea mays</name>
    <name type="common">Maize</name>
    <dbReference type="NCBI Taxonomy" id="4577"/>
    <lineage>
        <taxon>Eukaryota</taxon>
        <taxon>Viridiplantae</taxon>
        <taxon>Streptophyta</taxon>
        <taxon>Embryophyta</taxon>
        <taxon>Tracheophyta</taxon>
        <taxon>Spermatophyta</taxon>
        <taxon>Magnoliopsida</taxon>
        <taxon>Liliopsida</taxon>
        <taxon>Poales</taxon>
        <taxon>Poaceae</taxon>
        <taxon>PACMAD clade</taxon>
        <taxon>Panicoideae</taxon>
        <taxon>Andropogonodae</taxon>
        <taxon>Andropogoneae</taxon>
        <taxon>Tripsacinae</taxon>
        <taxon>Zea</taxon>
    </lineage>
</organism>
<accession>A0A804QKG5</accession>
<dbReference type="Proteomes" id="UP000007305">
    <property type="component" value="Chromosome 8"/>
</dbReference>
<evidence type="ECO:0000313" key="3">
    <source>
        <dbReference type="Proteomes" id="UP000007305"/>
    </source>
</evidence>
<evidence type="ECO:0008006" key="4">
    <source>
        <dbReference type="Google" id="ProtNLM"/>
    </source>
</evidence>
<reference evidence="2" key="3">
    <citation type="submission" date="2021-05" db="UniProtKB">
        <authorList>
            <consortium name="EnsemblPlants"/>
        </authorList>
    </citation>
    <scope>IDENTIFICATION</scope>
    <source>
        <strain evidence="2">cv. B73</strain>
    </source>
</reference>
<evidence type="ECO:0000313" key="2">
    <source>
        <dbReference type="EnsemblPlants" id="Zm00001eb336340_P001"/>
    </source>
</evidence>
<dbReference type="PANTHER" id="PTHR11764">
    <property type="entry name" value="TERPENE CYCLASE/MUTASE FAMILY MEMBER"/>
    <property type="match status" value="1"/>
</dbReference>
<evidence type="ECO:0000256" key="1">
    <source>
        <dbReference type="ARBA" id="ARBA00009755"/>
    </source>
</evidence>
<dbReference type="InterPro" id="IPR008930">
    <property type="entry name" value="Terpenoid_cyclase/PrenylTrfase"/>
</dbReference>
<proteinExistence type="inferred from homology"/>
<dbReference type="GO" id="GO:0016104">
    <property type="term" value="P:triterpenoid biosynthetic process"/>
    <property type="evidence" value="ECO:0007669"/>
    <property type="project" value="InterPro"/>
</dbReference>
<dbReference type="Gramene" id="Zm00001eb336340_T001">
    <property type="protein sequence ID" value="Zm00001eb336340_P001"/>
    <property type="gene ID" value="Zm00001eb336340"/>
</dbReference>
<dbReference type="InParanoid" id="A0A804QKG5"/>
<dbReference type="GO" id="GO:0005811">
    <property type="term" value="C:lipid droplet"/>
    <property type="evidence" value="ECO:0007669"/>
    <property type="project" value="InterPro"/>
</dbReference>
<dbReference type="PANTHER" id="PTHR11764:SF20">
    <property type="entry name" value="LANOSTEROL SYNTHASE"/>
    <property type="match status" value="1"/>
</dbReference>
<dbReference type="EnsemblPlants" id="Zm00001eb336340_T001">
    <property type="protein sequence ID" value="Zm00001eb336340_P001"/>
    <property type="gene ID" value="Zm00001eb336340"/>
</dbReference>
<dbReference type="AlphaFoldDB" id="A0A804QKG5"/>
<keyword evidence="3" id="KW-1185">Reference proteome</keyword>
<dbReference type="GO" id="GO:0031559">
    <property type="term" value="F:oxidosqualene cyclase activity"/>
    <property type="evidence" value="ECO:0007669"/>
    <property type="project" value="UniProtKB-ARBA"/>
</dbReference>
<reference evidence="2" key="2">
    <citation type="submission" date="2019-07" db="EMBL/GenBank/DDBJ databases">
        <authorList>
            <person name="Seetharam A."/>
            <person name="Woodhouse M."/>
            <person name="Cannon E."/>
        </authorList>
    </citation>
    <scope>NUCLEOTIDE SEQUENCE [LARGE SCALE GENOMIC DNA]</scope>
    <source>
        <strain evidence="2">cv. B73</strain>
    </source>
</reference>
<name>A0A804QKG5_MAIZE</name>
<dbReference type="SUPFAM" id="SSF48239">
    <property type="entry name" value="Terpenoid cyclases/Protein prenyltransferases"/>
    <property type="match status" value="1"/>
</dbReference>
<comment type="similarity">
    <text evidence="1">Belongs to the terpene cyclase/mutase family.</text>
</comment>
<protein>
    <recommendedName>
        <fullName evidence="4">Cycloartenol synthase</fullName>
    </recommendedName>
</protein>
<reference evidence="3" key="1">
    <citation type="journal article" date="2009" name="Science">
        <title>The B73 maize genome: complexity, diversity, and dynamics.</title>
        <authorList>
            <person name="Schnable P.S."/>
            <person name="Ware D."/>
            <person name="Fulton R.S."/>
            <person name="Stein J.C."/>
            <person name="Wei F."/>
            <person name="Pasternak S."/>
            <person name="Liang C."/>
            <person name="Zhang J."/>
            <person name="Fulton L."/>
            <person name="Graves T.A."/>
            <person name="Minx P."/>
            <person name="Reily A.D."/>
            <person name="Courtney L."/>
            <person name="Kruchowski S.S."/>
            <person name="Tomlinson C."/>
            <person name="Strong C."/>
            <person name="Delehaunty K."/>
            <person name="Fronick C."/>
            <person name="Courtney B."/>
            <person name="Rock S.M."/>
            <person name="Belter E."/>
            <person name="Du F."/>
            <person name="Kim K."/>
            <person name="Abbott R.M."/>
            <person name="Cotton M."/>
            <person name="Levy A."/>
            <person name="Marchetto P."/>
            <person name="Ochoa K."/>
            <person name="Jackson S.M."/>
            <person name="Gillam B."/>
            <person name="Chen W."/>
            <person name="Yan L."/>
            <person name="Higginbotham J."/>
            <person name="Cardenas M."/>
            <person name="Waligorski J."/>
            <person name="Applebaum E."/>
            <person name="Phelps L."/>
            <person name="Falcone J."/>
            <person name="Kanchi K."/>
            <person name="Thane T."/>
            <person name="Scimone A."/>
            <person name="Thane N."/>
            <person name="Henke J."/>
            <person name="Wang T."/>
            <person name="Ruppert J."/>
            <person name="Shah N."/>
            <person name="Rotter K."/>
            <person name="Hodges J."/>
            <person name="Ingenthron E."/>
            <person name="Cordes M."/>
            <person name="Kohlberg S."/>
            <person name="Sgro J."/>
            <person name="Delgado B."/>
            <person name="Mead K."/>
            <person name="Chinwalla A."/>
            <person name="Leonard S."/>
            <person name="Crouse K."/>
            <person name="Collura K."/>
            <person name="Kudrna D."/>
            <person name="Currie J."/>
            <person name="He R."/>
            <person name="Angelova A."/>
            <person name="Rajasekar S."/>
            <person name="Mueller T."/>
            <person name="Lomeli R."/>
            <person name="Scara G."/>
            <person name="Ko A."/>
            <person name="Delaney K."/>
            <person name="Wissotski M."/>
            <person name="Lopez G."/>
            <person name="Campos D."/>
            <person name="Braidotti M."/>
            <person name="Ashley E."/>
            <person name="Golser W."/>
            <person name="Kim H."/>
            <person name="Lee S."/>
            <person name="Lin J."/>
            <person name="Dujmic Z."/>
            <person name="Kim W."/>
            <person name="Talag J."/>
            <person name="Zuccolo A."/>
            <person name="Fan C."/>
            <person name="Sebastian A."/>
            <person name="Kramer M."/>
            <person name="Spiegel L."/>
            <person name="Nascimento L."/>
            <person name="Zutavern T."/>
            <person name="Miller B."/>
            <person name="Ambroise C."/>
            <person name="Muller S."/>
            <person name="Spooner W."/>
            <person name="Narechania A."/>
            <person name="Ren L."/>
            <person name="Wei S."/>
            <person name="Kumari S."/>
            <person name="Faga B."/>
            <person name="Levy M.J."/>
            <person name="McMahan L."/>
            <person name="Van Buren P."/>
            <person name="Vaughn M.W."/>
            <person name="Ying K."/>
            <person name="Yeh C.-T."/>
            <person name="Emrich S.J."/>
            <person name="Jia Y."/>
            <person name="Kalyanaraman A."/>
            <person name="Hsia A.-P."/>
            <person name="Barbazuk W.B."/>
            <person name="Baucom R.S."/>
            <person name="Brutnell T.P."/>
            <person name="Carpita N.C."/>
            <person name="Chaparro C."/>
            <person name="Chia J.-M."/>
            <person name="Deragon J.-M."/>
            <person name="Estill J.C."/>
            <person name="Fu Y."/>
            <person name="Jeddeloh J.A."/>
            <person name="Han Y."/>
            <person name="Lee H."/>
            <person name="Li P."/>
            <person name="Lisch D.R."/>
            <person name="Liu S."/>
            <person name="Liu Z."/>
            <person name="Nagel D.H."/>
            <person name="McCann M.C."/>
            <person name="SanMiguel P."/>
            <person name="Myers A.M."/>
            <person name="Nettleton D."/>
            <person name="Nguyen J."/>
            <person name="Penning B.W."/>
            <person name="Ponnala L."/>
            <person name="Schneider K.L."/>
            <person name="Schwartz D.C."/>
            <person name="Sharma A."/>
            <person name="Soderlund C."/>
            <person name="Springer N.M."/>
            <person name="Sun Q."/>
            <person name="Wang H."/>
            <person name="Waterman M."/>
            <person name="Westerman R."/>
            <person name="Wolfgruber T.K."/>
            <person name="Yang L."/>
            <person name="Yu Y."/>
            <person name="Zhang L."/>
            <person name="Zhou S."/>
            <person name="Zhu Q."/>
            <person name="Bennetzen J.L."/>
            <person name="Dawe R.K."/>
            <person name="Jiang J."/>
            <person name="Jiang N."/>
            <person name="Presting G.G."/>
            <person name="Wessler S.R."/>
            <person name="Aluru S."/>
            <person name="Martienssen R.A."/>
            <person name="Clifton S.W."/>
            <person name="McCombie W.R."/>
            <person name="Wing R.A."/>
            <person name="Wilson R.K."/>
        </authorList>
    </citation>
    <scope>NUCLEOTIDE SEQUENCE [LARGE SCALE GENOMIC DNA]</scope>
    <source>
        <strain evidence="3">cv. B73</strain>
    </source>
</reference>
<sequence length="118" mass="13781">MWKLKVAAEGGGSPLLRSTNRFAGRTVWEFDPDLGTPEQRAEVEKARRDFSDHRFQRRHSADVLMRMQVLGDVVGMYVLRVLQIIRSFRGRSFLSERRHGTIPSRFISLIYINFDQLE</sequence>